<keyword evidence="2" id="KW-1185">Reference proteome</keyword>
<organism evidence="1 2">
    <name type="scientific">[Candida] jaroonii</name>
    <dbReference type="NCBI Taxonomy" id="467808"/>
    <lineage>
        <taxon>Eukaryota</taxon>
        <taxon>Fungi</taxon>
        <taxon>Dikarya</taxon>
        <taxon>Ascomycota</taxon>
        <taxon>Saccharomycotina</taxon>
        <taxon>Pichiomycetes</taxon>
        <taxon>Debaryomycetaceae</taxon>
        <taxon>Yamadazyma</taxon>
    </lineage>
</organism>
<protein>
    <submittedName>
        <fullName evidence="1">Uncharacterized protein</fullName>
    </submittedName>
</protein>
<sequence length="350" mass="40412">MSQIPIKSAINDIAPGIEPSTLPQLTSFCERLYNISKGKSLNKNEIVRYHICAYLTIEKYLHSLNLPDPQINKIPLPSKTTIKLINEFRGYLNEISGSSSPRSPLSLVSTPLSQRRTNKTTITTPSRSSPLKKLQALAAESESDANEEIDEDNPFLTKKSSPKKSPTKSPRKPVRYNVENINIPQLIQLCENFYIPASTTKHIIQCFINKRHKFSKKSDWYLACALVYAAYIRINDKLVKEKIKFNETVINQLMRHQLAHLKKPNLVYWVNVLNNDIKDEPWIIELDKKYIYGIKAINQHDMELVAKLGNDYELYDSLGCMKNPHNDYLSKTHNQYFENWSYNILNQLRD</sequence>
<reference evidence="1" key="1">
    <citation type="submission" date="2022-06" db="EMBL/GenBank/DDBJ databases">
        <authorList>
            <person name="Legras J.-L."/>
            <person name="Devillers H."/>
            <person name="Grondin C."/>
        </authorList>
    </citation>
    <scope>NUCLEOTIDE SEQUENCE</scope>
    <source>
        <strain evidence="1">CLIB 1444</strain>
    </source>
</reference>
<gene>
    <name evidence="1" type="ORF">CLIB1444_03S10968</name>
</gene>
<name>A0ACA9Y6Z0_9ASCO</name>
<evidence type="ECO:0000313" key="2">
    <source>
        <dbReference type="Proteomes" id="UP001152531"/>
    </source>
</evidence>
<evidence type="ECO:0000313" key="1">
    <source>
        <dbReference type="EMBL" id="CAH6720396.1"/>
    </source>
</evidence>
<proteinExistence type="predicted"/>
<dbReference type="EMBL" id="CALSDN010000003">
    <property type="protein sequence ID" value="CAH6720396.1"/>
    <property type="molecule type" value="Genomic_DNA"/>
</dbReference>
<dbReference type="Proteomes" id="UP001152531">
    <property type="component" value="Unassembled WGS sequence"/>
</dbReference>
<comment type="caution">
    <text evidence="1">The sequence shown here is derived from an EMBL/GenBank/DDBJ whole genome shotgun (WGS) entry which is preliminary data.</text>
</comment>
<accession>A0ACA9Y6Z0</accession>